<dbReference type="EMBL" id="JAUOPG010000001">
    <property type="protein sequence ID" value="MDO6452369.1"/>
    <property type="molecule type" value="Genomic_DNA"/>
</dbReference>
<keyword evidence="4" id="KW-1185">Reference proteome</keyword>
<dbReference type="AlphaFoldDB" id="A0AAW7XDV5"/>
<dbReference type="InterPro" id="IPR008557">
    <property type="entry name" value="PhoX"/>
</dbReference>
<evidence type="ECO:0000313" key="3">
    <source>
        <dbReference type="Proteomes" id="UP001169862"/>
    </source>
</evidence>
<evidence type="ECO:0000313" key="1">
    <source>
        <dbReference type="EMBL" id="MDO6452369.1"/>
    </source>
</evidence>
<dbReference type="InterPro" id="IPR006311">
    <property type="entry name" value="TAT_signal"/>
</dbReference>
<comment type="caution">
    <text evidence="1">The sequence shown here is derived from an EMBL/GenBank/DDBJ whole genome shotgun (WGS) entry which is preliminary data.</text>
</comment>
<organism evidence="1 3">
    <name type="scientific">Neptunomonas phycophila</name>
    <dbReference type="NCBI Taxonomy" id="1572645"/>
    <lineage>
        <taxon>Bacteria</taxon>
        <taxon>Pseudomonadati</taxon>
        <taxon>Pseudomonadota</taxon>
        <taxon>Gammaproteobacteria</taxon>
        <taxon>Oceanospirillales</taxon>
        <taxon>Oceanospirillaceae</taxon>
        <taxon>Neptunomonas</taxon>
    </lineage>
</organism>
<protein>
    <submittedName>
        <fullName evidence="1">PhoX family phosphatase</fullName>
    </submittedName>
</protein>
<dbReference type="EMBL" id="JAUYVO010000001">
    <property type="protein sequence ID" value="MDP2521334.1"/>
    <property type="molecule type" value="Genomic_DNA"/>
</dbReference>
<sequence>MNPNDVNAQPTDSIETTDFDTLVDKAISRRSLLKGAMATGIVGFFTLSPMAKAVADTMASSKLIGFEGIPASTEDAIKLPQGYRHTVLMAWGDPVLPGAPAFDHSGKQTAKDQAMQFGDNTDGMTLFHLKDEAGNIIPDRAVLAVNNEYTNNKIVISADETGSAEDVAKLQAAHGVTIVELKRDSNHQWHYVKDSKMNRRLHANSEFEITGPAAGHDLLKTMADKTGTKALGTINNCANGQTPWETYLTCEENFHNYFGASDAEKLPAELAEFYGAKADESKNKWWKYDDRFDLAKNPNEANRFGWVVEIDPFDPTSTPKKRTALGRIKHENAEVVVNGDGHIVVYMGDDERGEHIYRFVSKNKYQPNNPSANRDLLDEGTLYVAKFNGELGEHDGKGEWIALVHGQNGLTKENGFADQAYILVNTRKAAKHVKATTMDRPEWITHNPSTGQVFCTLTNNKHRGNKENQPLNAANPRQSNHYGQIIRWSAAGNDHTADTFVWDLFLLAGNPTVHPDTLYAGSKNITADNMFNSPDGIGFDKGGRLWVLTDGDMSNEGDFAGQGNNQMLCADPNTAEIRRFLVGPVGCEVTGLTFADDNRAMFVGIQHPTKGFPDYLDGGKPRSSILVITREDGGVIGA</sequence>
<proteinExistence type="predicted"/>
<dbReference type="PANTHER" id="PTHR35399:SF2">
    <property type="entry name" value="DUF839 DOMAIN-CONTAINING PROTEIN"/>
    <property type="match status" value="1"/>
</dbReference>
<evidence type="ECO:0000313" key="2">
    <source>
        <dbReference type="EMBL" id="MDP2521334.1"/>
    </source>
</evidence>
<accession>A0AAW7XDV5</accession>
<dbReference type="Proteomes" id="UP001177341">
    <property type="component" value="Unassembled WGS sequence"/>
</dbReference>
<dbReference type="Proteomes" id="UP001169862">
    <property type="component" value="Unassembled WGS sequence"/>
</dbReference>
<dbReference type="RefSeq" id="WP_303495562.1">
    <property type="nucleotide sequence ID" value="NZ_JAUOPG010000001.1"/>
</dbReference>
<gene>
    <name evidence="1" type="ORF">Q4490_02220</name>
    <name evidence="2" type="ORF">Q8W30_02020</name>
</gene>
<dbReference type="SUPFAM" id="SSF101898">
    <property type="entry name" value="NHL repeat"/>
    <property type="match status" value="1"/>
</dbReference>
<dbReference type="PROSITE" id="PS51318">
    <property type="entry name" value="TAT"/>
    <property type="match status" value="1"/>
</dbReference>
<evidence type="ECO:0000313" key="4">
    <source>
        <dbReference type="Proteomes" id="UP001177341"/>
    </source>
</evidence>
<dbReference type="PANTHER" id="PTHR35399">
    <property type="entry name" value="SLR8030 PROTEIN"/>
    <property type="match status" value="1"/>
</dbReference>
<reference evidence="1" key="1">
    <citation type="submission" date="2023-07" db="EMBL/GenBank/DDBJ databases">
        <title>Genome content predicts the carbon catabolic preferences of heterotrophic bacteria.</title>
        <authorList>
            <person name="Gralka M."/>
        </authorList>
    </citation>
    <scope>NUCLEOTIDE SEQUENCE</scope>
    <source>
        <strain evidence="2">5G01</strain>
        <strain evidence="1">I2M16</strain>
    </source>
</reference>
<dbReference type="Pfam" id="PF05787">
    <property type="entry name" value="PhoX"/>
    <property type="match status" value="1"/>
</dbReference>
<name>A0AAW7XDV5_9GAMM</name>